<organism evidence="3 4">
    <name type="scientific">Ignelater luminosus</name>
    <name type="common">Cucubano</name>
    <name type="synonym">Pyrophorus luminosus</name>
    <dbReference type="NCBI Taxonomy" id="2038154"/>
    <lineage>
        <taxon>Eukaryota</taxon>
        <taxon>Metazoa</taxon>
        <taxon>Ecdysozoa</taxon>
        <taxon>Arthropoda</taxon>
        <taxon>Hexapoda</taxon>
        <taxon>Insecta</taxon>
        <taxon>Pterygota</taxon>
        <taxon>Neoptera</taxon>
        <taxon>Endopterygota</taxon>
        <taxon>Coleoptera</taxon>
        <taxon>Polyphaga</taxon>
        <taxon>Elateriformia</taxon>
        <taxon>Elateroidea</taxon>
        <taxon>Elateridae</taxon>
        <taxon>Agrypninae</taxon>
        <taxon>Pyrophorini</taxon>
        <taxon>Ignelater</taxon>
    </lineage>
</organism>
<dbReference type="Pfam" id="PF13450">
    <property type="entry name" value="NAD_binding_8"/>
    <property type="match status" value="1"/>
</dbReference>
<evidence type="ECO:0000313" key="4">
    <source>
        <dbReference type="Proteomes" id="UP000801492"/>
    </source>
</evidence>
<dbReference type="InterPro" id="IPR036188">
    <property type="entry name" value="FAD/NAD-bd_sf"/>
</dbReference>
<feature type="chain" id="PRO_5035455084" description="Glucose-methanol-choline oxidoreductase N-terminal domain-containing protein" evidence="2">
    <location>
        <begin position="18"/>
        <end position="133"/>
    </location>
</feature>
<dbReference type="OrthoDB" id="269227at2759"/>
<evidence type="ECO:0008006" key="5">
    <source>
        <dbReference type="Google" id="ProtNLM"/>
    </source>
</evidence>
<dbReference type="Gene3D" id="3.30.560.10">
    <property type="entry name" value="Glucose Oxidase, domain 3"/>
    <property type="match status" value="1"/>
</dbReference>
<evidence type="ECO:0000256" key="1">
    <source>
        <dbReference type="ARBA" id="ARBA00010790"/>
    </source>
</evidence>
<dbReference type="EMBL" id="VTPC01008838">
    <property type="protein sequence ID" value="KAF2892258.1"/>
    <property type="molecule type" value="Genomic_DNA"/>
</dbReference>
<gene>
    <name evidence="3" type="ORF">ILUMI_13915</name>
</gene>
<dbReference type="PANTHER" id="PTHR11552">
    <property type="entry name" value="GLUCOSE-METHANOL-CHOLINE GMC OXIDOREDUCTASE"/>
    <property type="match status" value="1"/>
</dbReference>
<keyword evidence="4" id="KW-1185">Reference proteome</keyword>
<evidence type="ECO:0000313" key="3">
    <source>
        <dbReference type="EMBL" id="KAF2892258.1"/>
    </source>
</evidence>
<comment type="caution">
    <text evidence="3">The sequence shown here is derived from an EMBL/GenBank/DDBJ whole genome shotgun (WGS) entry which is preliminary data.</text>
</comment>
<reference evidence="3" key="1">
    <citation type="submission" date="2019-08" db="EMBL/GenBank/DDBJ databases">
        <title>The genome of the North American firefly Photinus pyralis.</title>
        <authorList>
            <consortium name="Photinus pyralis genome working group"/>
            <person name="Fallon T.R."/>
            <person name="Sander Lower S.E."/>
            <person name="Weng J.-K."/>
        </authorList>
    </citation>
    <scope>NUCLEOTIDE SEQUENCE</scope>
    <source>
        <strain evidence="3">TRF0915ILg1</strain>
        <tissue evidence="3">Whole body</tissue>
    </source>
</reference>
<comment type="similarity">
    <text evidence="1">Belongs to the GMC oxidoreductase family.</text>
</comment>
<accession>A0A8K0GBG1</accession>
<dbReference type="SUPFAM" id="SSF51905">
    <property type="entry name" value="FAD/NAD(P)-binding domain"/>
    <property type="match status" value="1"/>
</dbReference>
<protein>
    <recommendedName>
        <fullName evidence="5">Glucose-methanol-choline oxidoreductase N-terminal domain-containing protein</fullName>
    </recommendedName>
</protein>
<sequence>MQITIFYFVTLALFVQAGFLNETITYYENLLQDFLQNASQWEQPTDSRKFFQLINEEAEPIDQGQYDFIIVGAGVAGSVLANRLTQTGRFKVLVVEAGERENDFTEVPGFAAYLVRSDFNWGYKTIPQKNCCL</sequence>
<dbReference type="AlphaFoldDB" id="A0A8K0GBG1"/>
<feature type="signal peptide" evidence="2">
    <location>
        <begin position="1"/>
        <end position="17"/>
    </location>
</feature>
<dbReference type="Proteomes" id="UP000801492">
    <property type="component" value="Unassembled WGS sequence"/>
</dbReference>
<dbReference type="Gene3D" id="3.50.50.60">
    <property type="entry name" value="FAD/NAD(P)-binding domain"/>
    <property type="match status" value="1"/>
</dbReference>
<evidence type="ECO:0000256" key="2">
    <source>
        <dbReference type="SAM" id="SignalP"/>
    </source>
</evidence>
<feature type="non-terminal residue" evidence="3">
    <location>
        <position position="1"/>
    </location>
</feature>
<dbReference type="InterPro" id="IPR012132">
    <property type="entry name" value="GMC_OxRdtase"/>
</dbReference>
<dbReference type="GO" id="GO:0050660">
    <property type="term" value="F:flavin adenine dinucleotide binding"/>
    <property type="evidence" value="ECO:0007669"/>
    <property type="project" value="InterPro"/>
</dbReference>
<keyword evidence="2" id="KW-0732">Signal</keyword>
<dbReference type="GO" id="GO:0016491">
    <property type="term" value="F:oxidoreductase activity"/>
    <property type="evidence" value="ECO:0007669"/>
    <property type="project" value="TreeGrafter"/>
</dbReference>
<proteinExistence type="inferred from homology"/>
<dbReference type="PANTHER" id="PTHR11552:SF158">
    <property type="entry name" value="GH23626P-RELATED"/>
    <property type="match status" value="1"/>
</dbReference>
<name>A0A8K0GBG1_IGNLU</name>